<protein>
    <submittedName>
        <fullName evidence="2">Uncharacterized protein</fullName>
    </submittedName>
</protein>
<name>A0A0E9QKD4_ANGAN</name>
<organism evidence="2">
    <name type="scientific">Anguilla anguilla</name>
    <name type="common">European freshwater eel</name>
    <name type="synonym">Muraena anguilla</name>
    <dbReference type="NCBI Taxonomy" id="7936"/>
    <lineage>
        <taxon>Eukaryota</taxon>
        <taxon>Metazoa</taxon>
        <taxon>Chordata</taxon>
        <taxon>Craniata</taxon>
        <taxon>Vertebrata</taxon>
        <taxon>Euteleostomi</taxon>
        <taxon>Actinopterygii</taxon>
        <taxon>Neopterygii</taxon>
        <taxon>Teleostei</taxon>
        <taxon>Anguilliformes</taxon>
        <taxon>Anguillidae</taxon>
        <taxon>Anguilla</taxon>
    </lineage>
</organism>
<sequence length="40" mass="4770">MSLSQTETLIHLFLGGSWRSISIYLLFLFEKVKPEFNFIY</sequence>
<feature type="transmembrane region" description="Helical" evidence="1">
    <location>
        <begin position="12"/>
        <end position="29"/>
    </location>
</feature>
<keyword evidence="1" id="KW-0472">Membrane</keyword>
<dbReference type="AlphaFoldDB" id="A0A0E9QKD4"/>
<dbReference type="EMBL" id="GBXM01091236">
    <property type="protein sequence ID" value="JAH17341.1"/>
    <property type="molecule type" value="Transcribed_RNA"/>
</dbReference>
<accession>A0A0E9QKD4</accession>
<keyword evidence="1" id="KW-0812">Transmembrane</keyword>
<reference evidence="2" key="1">
    <citation type="submission" date="2014-11" db="EMBL/GenBank/DDBJ databases">
        <authorList>
            <person name="Amaro Gonzalez C."/>
        </authorList>
    </citation>
    <scope>NUCLEOTIDE SEQUENCE</scope>
</reference>
<evidence type="ECO:0000256" key="1">
    <source>
        <dbReference type="SAM" id="Phobius"/>
    </source>
</evidence>
<evidence type="ECO:0000313" key="2">
    <source>
        <dbReference type="EMBL" id="JAH17341.1"/>
    </source>
</evidence>
<reference evidence="2" key="2">
    <citation type="journal article" date="2015" name="Fish Shellfish Immunol.">
        <title>Early steps in the European eel (Anguilla anguilla)-Vibrio vulnificus interaction in the gills: Role of the RtxA13 toxin.</title>
        <authorList>
            <person name="Callol A."/>
            <person name="Pajuelo D."/>
            <person name="Ebbesson L."/>
            <person name="Teles M."/>
            <person name="MacKenzie S."/>
            <person name="Amaro C."/>
        </authorList>
    </citation>
    <scope>NUCLEOTIDE SEQUENCE</scope>
</reference>
<proteinExistence type="predicted"/>
<keyword evidence="1" id="KW-1133">Transmembrane helix</keyword>